<keyword evidence="1" id="KW-0217">Developmental protein</keyword>
<dbReference type="GO" id="GO:0030154">
    <property type="term" value="P:cell differentiation"/>
    <property type="evidence" value="ECO:0007669"/>
    <property type="project" value="UniProtKB-KW"/>
</dbReference>
<dbReference type="PROSITE" id="PS50302">
    <property type="entry name" value="PUM"/>
    <property type="match status" value="2"/>
</dbReference>
<reference evidence="7" key="1">
    <citation type="submission" date="2023-03" db="UniProtKB">
        <authorList>
            <consortium name="WormBaseParasite"/>
        </authorList>
    </citation>
    <scope>IDENTIFICATION</scope>
</reference>
<dbReference type="Pfam" id="PF00806">
    <property type="entry name" value="PUF"/>
    <property type="match status" value="5"/>
</dbReference>
<dbReference type="InterPro" id="IPR011989">
    <property type="entry name" value="ARM-like"/>
</dbReference>
<feature type="repeat" description="Pumilio" evidence="4">
    <location>
        <begin position="404"/>
        <end position="440"/>
    </location>
</feature>
<evidence type="ECO:0000256" key="1">
    <source>
        <dbReference type="ARBA" id="ARBA00022473"/>
    </source>
</evidence>
<evidence type="ECO:0000313" key="6">
    <source>
        <dbReference type="Proteomes" id="UP000036681"/>
    </source>
</evidence>
<dbReference type="PANTHER" id="PTHR12537">
    <property type="entry name" value="RNA BINDING PROTEIN PUMILIO-RELATED"/>
    <property type="match status" value="1"/>
</dbReference>
<evidence type="ECO:0000256" key="2">
    <source>
        <dbReference type="ARBA" id="ARBA00022737"/>
    </source>
</evidence>
<evidence type="ECO:0000259" key="5">
    <source>
        <dbReference type="PROSITE" id="PS50303"/>
    </source>
</evidence>
<evidence type="ECO:0000256" key="4">
    <source>
        <dbReference type="PROSITE-ProRule" id="PRU00317"/>
    </source>
</evidence>
<dbReference type="GO" id="GO:0010608">
    <property type="term" value="P:post-transcriptional regulation of gene expression"/>
    <property type="evidence" value="ECO:0007669"/>
    <property type="project" value="TreeGrafter"/>
</dbReference>
<feature type="domain" description="PUM-HD" evidence="5">
    <location>
        <begin position="146"/>
        <end position="522"/>
    </location>
</feature>
<dbReference type="InterPro" id="IPR001313">
    <property type="entry name" value="Pumilio_RNA-bd_rpt"/>
</dbReference>
<evidence type="ECO:0000256" key="3">
    <source>
        <dbReference type="ARBA" id="ARBA00022782"/>
    </source>
</evidence>
<keyword evidence="2" id="KW-0677">Repeat</keyword>
<dbReference type="Gene3D" id="1.25.10.10">
    <property type="entry name" value="Leucine-rich Repeat Variant"/>
    <property type="match status" value="1"/>
</dbReference>
<dbReference type="PROSITE" id="PS50303">
    <property type="entry name" value="PUM_HD"/>
    <property type="match status" value="1"/>
</dbReference>
<keyword evidence="6" id="KW-1185">Reference proteome</keyword>
<dbReference type="PANTHER" id="PTHR12537:SF112">
    <property type="entry name" value="FEM-3 MRNA-BINDING FACTOR 1-RELATED"/>
    <property type="match status" value="1"/>
</dbReference>
<dbReference type="InterPro" id="IPR016024">
    <property type="entry name" value="ARM-type_fold"/>
</dbReference>
<name>A0A9J2PL29_ASCLU</name>
<sequence>MILHEPTEPPKVNTVNVASTFDDLTAKVPSAAMCTVAKTTVIFSSGVTSTRCTPTTDRNFRSSTINKFSMRVLKTCNRQNIRLHSIPRSVSAFAKNNIVSESSAIKLLTPVSGFYWLAGIFHIAVASGDASLQSNYWTENKENVSPASRYVPETTKGVESVSVSVKDLEELSEVVGDMVMSEFGFRYIMNLLSRRNGHFRRCLYESIFSQRIFNIVSNNCYGHRIVELLVANANALEQQLIANTLRGHMVEFVSTRFTSWVVQSALWKLDLPTCSTLLAELRGVGHYLATNSYASHVVEVIFSRMRPLHYGFIIDEIISSPVVIVDVACSKYGCRVLESAIQVMFDGAKEYRSSVADDYLNKLLKAIVDACCLNLVADEYGNFVVQKILAYKQFAEYADAIIVNIISRNVLVLSQTKHGSHVIQAVLRNASPKSLRLIMREIFDGYYLDTQGKDALDVMMMDGYGNYVVQTMLDVSIAVSEKKRDGLSEWFERLAGRIIRAKDRIIHLSSGKKLVATLNQVHRLARDMALLANKTSIISAKSRDICRIFSLKNQERDISFSQVLGTLYEPTTCDDATEQGWRVR</sequence>
<dbReference type="AlphaFoldDB" id="A0A9J2PL29"/>
<evidence type="ECO:0000313" key="7">
    <source>
        <dbReference type="WBParaSite" id="ALUE_0001021801-mRNA-1"/>
    </source>
</evidence>
<protein>
    <submittedName>
        <fullName evidence="7">PUM-HD domain-containing protein</fullName>
    </submittedName>
</protein>
<feature type="repeat" description="Pumilio" evidence="4">
    <location>
        <begin position="366"/>
        <end position="403"/>
    </location>
</feature>
<dbReference type="GO" id="GO:0003730">
    <property type="term" value="F:mRNA 3'-UTR binding"/>
    <property type="evidence" value="ECO:0007669"/>
    <property type="project" value="TreeGrafter"/>
</dbReference>
<accession>A0A9J2PL29</accession>
<dbReference type="InterPro" id="IPR033133">
    <property type="entry name" value="PUM-HD"/>
</dbReference>
<proteinExistence type="predicted"/>
<dbReference type="WBParaSite" id="ALUE_0001021801-mRNA-1">
    <property type="protein sequence ID" value="ALUE_0001021801-mRNA-1"/>
    <property type="gene ID" value="ALUE_0001021801"/>
</dbReference>
<dbReference type="GO" id="GO:0005737">
    <property type="term" value="C:cytoplasm"/>
    <property type="evidence" value="ECO:0007669"/>
    <property type="project" value="TreeGrafter"/>
</dbReference>
<dbReference type="GO" id="GO:0005634">
    <property type="term" value="C:nucleus"/>
    <property type="evidence" value="ECO:0007669"/>
    <property type="project" value="TreeGrafter"/>
</dbReference>
<dbReference type="SUPFAM" id="SSF48371">
    <property type="entry name" value="ARM repeat"/>
    <property type="match status" value="1"/>
</dbReference>
<dbReference type="Proteomes" id="UP000036681">
    <property type="component" value="Unplaced"/>
</dbReference>
<keyword evidence="3" id="KW-0221">Differentiation</keyword>
<organism evidence="6 7">
    <name type="scientific">Ascaris lumbricoides</name>
    <name type="common">Giant roundworm</name>
    <dbReference type="NCBI Taxonomy" id="6252"/>
    <lineage>
        <taxon>Eukaryota</taxon>
        <taxon>Metazoa</taxon>
        <taxon>Ecdysozoa</taxon>
        <taxon>Nematoda</taxon>
        <taxon>Chromadorea</taxon>
        <taxon>Rhabditida</taxon>
        <taxon>Spirurina</taxon>
        <taxon>Ascaridomorpha</taxon>
        <taxon>Ascaridoidea</taxon>
        <taxon>Ascarididae</taxon>
        <taxon>Ascaris</taxon>
    </lineage>
</organism>
<dbReference type="SMART" id="SM00025">
    <property type="entry name" value="Pumilio"/>
    <property type="match status" value="7"/>
</dbReference>